<proteinExistence type="predicted"/>
<feature type="region of interest" description="Disordered" evidence="1">
    <location>
        <begin position="69"/>
        <end position="106"/>
    </location>
</feature>
<evidence type="ECO:0000256" key="1">
    <source>
        <dbReference type="SAM" id="MobiDB-lite"/>
    </source>
</evidence>
<reference evidence="2 3" key="1">
    <citation type="journal article" date="2019" name="Genome Biol. Evol.">
        <title>Insights into the evolution of the New World diploid cottons (Gossypium, subgenus Houzingenia) based on genome sequencing.</title>
        <authorList>
            <person name="Grover C.E."/>
            <person name="Arick M.A. 2nd"/>
            <person name="Thrash A."/>
            <person name="Conover J.L."/>
            <person name="Sanders W.S."/>
            <person name="Peterson D.G."/>
            <person name="Frelichowski J.E."/>
            <person name="Scheffler J.A."/>
            <person name="Scheffler B.E."/>
            <person name="Wendel J.F."/>
        </authorList>
    </citation>
    <scope>NUCLEOTIDE SEQUENCE [LARGE SCALE GENOMIC DNA]</scope>
    <source>
        <strain evidence="2">27</strain>
        <tissue evidence="2">Leaf</tissue>
    </source>
</reference>
<dbReference type="EMBL" id="JABFAC010000005">
    <property type="protein sequence ID" value="MBA0613772.1"/>
    <property type="molecule type" value="Genomic_DNA"/>
</dbReference>
<evidence type="ECO:0000313" key="3">
    <source>
        <dbReference type="Proteomes" id="UP000593561"/>
    </source>
</evidence>
<organism evidence="2 3">
    <name type="scientific">Gossypium davidsonii</name>
    <name type="common">Davidson's cotton</name>
    <name type="synonym">Gossypium klotzschianum subsp. davidsonii</name>
    <dbReference type="NCBI Taxonomy" id="34287"/>
    <lineage>
        <taxon>Eukaryota</taxon>
        <taxon>Viridiplantae</taxon>
        <taxon>Streptophyta</taxon>
        <taxon>Embryophyta</taxon>
        <taxon>Tracheophyta</taxon>
        <taxon>Spermatophyta</taxon>
        <taxon>Magnoliopsida</taxon>
        <taxon>eudicotyledons</taxon>
        <taxon>Gunneridae</taxon>
        <taxon>Pentapetalae</taxon>
        <taxon>rosids</taxon>
        <taxon>malvids</taxon>
        <taxon>Malvales</taxon>
        <taxon>Malvaceae</taxon>
        <taxon>Malvoideae</taxon>
        <taxon>Gossypium</taxon>
    </lineage>
</organism>
<feature type="compositionally biased region" description="Basic and acidic residues" evidence="1">
    <location>
        <begin position="69"/>
        <end position="92"/>
    </location>
</feature>
<dbReference type="AlphaFoldDB" id="A0A7J8RKA5"/>
<feature type="compositionally biased region" description="Basic residues" evidence="1">
    <location>
        <begin position="93"/>
        <end position="106"/>
    </location>
</feature>
<protein>
    <submittedName>
        <fullName evidence="2">Uncharacterized protein</fullName>
    </submittedName>
</protein>
<evidence type="ECO:0000313" key="2">
    <source>
        <dbReference type="EMBL" id="MBA0613772.1"/>
    </source>
</evidence>
<dbReference type="Proteomes" id="UP000593561">
    <property type="component" value="Unassembled WGS sequence"/>
</dbReference>
<accession>A0A7J8RKA5</accession>
<name>A0A7J8RKA5_GOSDV</name>
<comment type="caution">
    <text evidence="2">The sequence shown here is derived from an EMBL/GenBank/DDBJ whole genome shotgun (WGS) entry which is preliminary data.</text>
</comment>
<sequence>MLSLCQSTHIEEISKKFALKEKPVGKALVLGSSAKGVEAKEAKNEKKLVECFLCHDLYRLRKYLKKPVIEGNDKADKEPKKLASSKEKTEAKRTKRSKKKQRKGNI</sequence>
<keyword evidence="3" id="KW-1185">Reference proteome</keyword>
<gene>
    <name evidence="2" type="ORF">Godav_014140</name>
</gene>